<sequence length="95" mass="10603">MTSTTMLTVFCYDVVDDKARRRVARTLEDVAVRVQDSVFEAWMTAPQAARVFRAAREHLHDGDSLRVYAVSGDGLKRSHSVGPAPLLPREGYLIV</sequence>
<dbReference type="Gene3D" id="3.30.70.240">
    <property type="match status" value="1"/>
</dbReference>
<evidence type="ECO:0000256" key="1">
    <source>
        <dbReference type="ARBA" id="ARBA00001946"/>
    </source>
</evidence>
<keyword evidence="7 9" id="KW-0460">Magnesium</keyword>
<keyword evidence="11" id="KW-1185">Reference proteome</keyword>
<evidence type="ECO:0000256" key="5">
    <source>
        <dbReference type="ARBA" id="ARBA00022759"/>
    </source>
</evidence>
<evidence type="ECO:0000256" key="4">
    <source>
        <dbReference type="ARBA" id="ARBA00022723"/>
    </source>
</evidence>
<dbReference type="RefSeq" id="WP_153346357.1">
    <property type="nucleotide sequence ID" value="NZ_WIVE01000075.1"/>
</dbReference>
<comment type="caution">
    <text evidence="10">The sequence shown here is derived from an EMBL/GenBank/DDBJ whole genome shotgun (WGS) entry which is preliminary data.</text>
</comment>
<dbReference type="Proteomes" id="UP000434582">
    <property type="component" value="Unassembled WGS sequence"/>
</dbReference>
<dbReference type="NCBIfam" id="TIGR01573">
    <property type="entry name" value="cas2"/>
    <property type="match status" value="1"/>
</dbReference>
<name>A0A7X2D4Q3_9PROT</name>
<feature type="binding site" evidence="9">
    <location>
        <position position="13"/>
    </location>
    <ligand>
        <name>Mg(2+)</name>
        <dbReference type="ChEBI" id="CHEBI:18420"/>
        <note>catalytic</note>
    </ligand>
</feature>
<evidence type="ECO:0000256" key="3">
    <source>
        <dbReference type="ARBA" id="ARBA00022722"/>
    </source>
</evidence>
<keyword evidence="5 9" id="KW-0255">Endonuclease</keyword>
<evidence type="ECO:0000256" key="7">
    <source>
        <dbReference type="ARBA" id="ARBA00022842"/>
    </source>
</evidence>
<dbReference type="InterPro" id="IPR019199">
    <property type="entry name" value="Virulence_VapD/CRISPR_Cas2"/>
</dbReference>
<keyword evidence="8 9" id="KW-0051">Antiviral defense</keyword>
<keyword evidence="3 9" id="KW-0540">Nuclease</keyword>
<comment type="function">
    <text evidence="9">CRISPR (clustered regularly interspaced short palindromic repeat), is an adaptive immune system that provides protection against mobile genetic elements (viruses, transposable elements and conjugative plasmids). CRISPR clusters contain sequences complementary to antecedent mobile elements and target invading nucleic acids. CRISPR clusters are transcribed and processed into CRISPR RNA (crRNA). Functions as a ssRNA-specific endoribonuclease. Involved in the integration of spacer DNA into the CRISPR cassette.</text>
</comment>
<dbReference type="PANTHER" id="PTHR34405">
    <property type="entry name" value="CRISPR-ASSOCIATED ENDORIBONUCLEASE CAS2"/>
    <property type="match status" value="1"/>
</dbReference>
<keyword evidence="4 9" id="KW-0479">Metal-binding</keyword>
<dbReference type="AlphaFoldDB" id="A0A7X2D4Q3"/>
<comment type="cofactor">
    <cofactor evidence="1 9">
        <name>Mg(2+)</name>
        <dbReference type="ChEBI" id="CHEBI:18420"/>
    </cofactor>
</comment>
<gene>
    <name evidence="9 10" type="primary">cas2</name>
    <name evidence="10" type="ORF">GHC57_16760</name>
</gene>
<dbReference type="HAMAP" id="MF_01471">
    <property type="entry name" value="Cas2"/>
    <property type="match status" value="1"/>
</dbReference>
<dbReference type="GO" id="GO:0004521">
    <property type="term" value="F:RNA endonuclease activity"/>
    <property type="evidence" value="ECO:0007669"/>
    <property type="project" value="InterPro"/>
</dbReference>
<dbReference type="GO" id="GO:0043571">
    <property type="term" value="P:maintenance of CRISPR repeat elements"/>
    <property type="evidence" value="ECO:0007669"/>
    <property type="project" value="UniProtKB-UniRule"/>
</dbReference>
<dbReference type="SUPFAM" id="SSF143430">
    <property type="entry name" value="TTP0101/SSO1404-like"/>
    <property type="match status" value="1"/>
</dbReference>
<dbReference type="GO" id="GO:0051607">
    <property type="term" value="P:defense response to virus"/>
    <property type="evidence" value="ECO:0007669"/>
    <property type="project" value="UniProtKB-UniRule"/>
</dbReference>
<dbReference type="PANTHER" id="PTHR34405:SF3">
    <property type="entry name" value="CRISPR-ASSOCIATED ENDORIBONUCLEASE CAS2 3"/>
    <property type="match status" value="1"/>
</dbReference>
<evidence type="ECO:0000313" key="11">
    <source>
        <dbReference type="Proteomes" id="UP000434582"/>
    </source>
</evidence>
<dbReference type="InterPro" id="IPR021127">
    <property type="entry name" value="CRISPR_associated_Cas2"/>
</dbReference>
<evidence type="ECO:0000256" key="9">
    <source>
        <dbReference type="HAMAP-Rule" id="MF_01471"/>
    </source>
</evidence>
<evidence type="ECO:0000256" key="6">
    <source>
        <dbReference type="ARBA" id="ARBA00022801"/>
    </source>
</evidence>
<dbReference type="EMBL" id="WIVE01000075">
    <property type="protein sequence ID" value="MQX38168.1"/>
    <property type="molecule type" value="Genomic_DNA"/>
</dbReference>
<accession>A0A7X2D4Q3</accession>
<dbReference type="GO" id="GO:0016787">
    <property type="term" value="F:hydrolase activity"/>
    <property type="evidence" value="ECO:0007669"/>
    <property type="project" value="UniProtKB-KW"/>
</dbReference>
<dbReference type="EC" id="3.1.-.-" evidence="9"/>
<comment type="subunit">
    <text evidence="9">Homodimer, forms a heterotetramer with a Cas1 homodimer.</text>
</comment>
<comment type="similarity">
    <text evidence="2 9">Belongs to the CRISPR-associated endoribonuclease Cas2 protein family.</text>
</comment>
<evidence type="ECO:0000313" key="10">
    <source>
        <dbReference type="EMBL" id="MQX38168.1"/>
    </source>
</evidence>
<reference evidence="10 11" key="1">
    <citation type="submission" date="2019-10" db="EMBL/GenBank/DDBJ databases">
        <title>Draft whole-genome sequence of the purple nonsulfur photosynthetic bacterium Roseospira navarrensis DSM 15114.</title>
        <authorList>
            <person name="Kyndt J.A."/>
            <person name="Meyer T.E."/>
        </authorList>
    </citation>
    <scope>NUCLEOTIDE SEQUENCE [LARGE SCALE GENOMIC DNA]</scope>
    <source>
        <strain evidence="10 11">DSM 15114</strain>
    </source>
</reference>
<evidence type="ECO:0000256" key="8">
    <source>
        <dbReference type="ARBA" id="ARBA00023118"/>
    </source>
</evidence>
<keyword evidence="6 9" id="KW-0378">Hydrolase</keyword>
<organism evidence="10 11">
    <name type="scientific">Roseospira navarrensis</name>
    <dbReference type="NCBI Taxonomy" id="140058"/>
    <lineage>
        <taxon>Bacteria</taxon>
        <taxon>Pseudomonadati</taxon>
        <taxon>Pseudomonadota</taxon>
        <taxon>Alphaproteobacteria</taxon>
        <taxon>Rhodospirillales</taxon>
        <taxon>Rhodospirillaceae</taxon>
        <taxon>Roseospira</taxon>
    </lineage>
</organism>
<protein>
    <recommendedName>
        <fullName evidence="9">CRISPR-associated endoribonuclease Cas2</fullName>
        <ecNumber evidence="9">3.1.-.-</ecNumber>
    </recommendedName>
</protein>
<evidence type="ECO:0000256" key="2">
    <source>
        <dbReference type="ARBA" id="ARBA00009959"/>
    </source>
</evidence>
<dbReference type="Pfam" id="PF09827">
    <property type="entry name" value="CRISPR_Cas2"/>
    <property type="match status" value="1"/>
</dbReference>
<proteinExistence type="inferred from homology"/>
<dbReference type="GO" id="GO:0046872">
    <property type="term" value="F:metal ion binding"/>
    <property type="evidence" value="ECO:0007669"/>
    <property type="project" value="UniProtKB-UniRule"/>
</dbReference>
<dbReference type="OrthoDB" id="9798176at2"/>
<dbReference type="CDD" id="cd09725">
    <property type="entry name" value="Cas2_I_II_III"/>
    <property type="match status" value="1"/>
</dbReference>